<comment type="caution">
    <text evidence="4">The sequence shown here is derived from an EMBL/GenBank/DDBJ whole genome shotgun (WGS) entry which is preliminary data.</text>
</comment>
<dbReference type="Proteomes" id="UP000612712">
    <property type="component" value="Unassembled WGS sequence"/>
</dbReference>
<proteinExistence type="predicted"/>
<dbReference type="EMBL" id="JACHWT010000010">
    <property type="protein sequence ID" value="MBB3116844.1"/>
    <property type="molecule type" value="Genomic_DNA"/>
</dbReference>
<evidence type="ECO:0000256" key="2">
    <source>
        <dbReference type="SAM" id="Phobius"/>
    </source>
</evidence>
<sequence>MTEDAMSTPRRSVPVNRTGLIPVWFPPLAMIVVVLLGLVLARQNGAITGLYAVVFTVVAVVTTAIVDIRGLFVTVAAQPLWWFVGSFVIGISSLGQSATTAGRKTAVLTAAYPIVEKYPWLLGAVALSIIIALLRWLLDRKALEKERRRLATSRRRSASVDARNIATVRRARGLDSPDPTGDLRRAAERRRADATRRREEEERRARHRRDEAPTGTASPVRRRGRHYLDED</sequence>
<feature type="transmembrane region" description="Helical" evidence="2">
    <location>
        <begin position="118"/>
        <end position="138"/>
    </location>
</feature>
<feature type="compositionally biased region" description="Basic and acidic residues" evidence="1">
    <location>
        <begin position="181"/>
        <end position="212"/>
    </location>
</feature>
<dbReference type="RefSeq" id="WP_125186054.1">
    <property type="nucleotide sequence ID" value="NZ_AENJ01000168.1"/>
</dbReference>
<dbReference type="InterPro" id="IPR046672">
    <property type="entry name" value="DUF6542"/>
</dbReference>
<organism evidence="4 5">
    <name type="scientific">Corynebacterium bovis DSM 20582 = CIP 54.80</name>
    <dbReference type="NCBI Taxonomy" id="927655"/>
    <lineage>
        <taxon>Bacteria</taxon>
        <taxon>Bacillati</taxon>
        <taxon>Actinomycetota</taxon>
        <taxon>Actinomycetes</taxon>
        <taxon>Mycobacteriales</taxon>
        <taxon>Corynebacteriaceae</taxon>
        <taxon>Corynebacterium</taxon>
    </lineage>
</organism>
<evidence type="ECO:0000256" key="1">
    <source>
        <dbReference type="SAM" id="MobiDB-lite"/>
    </source>
</evidence>
<feature type="domain" description="DUF6542" evidence="3">
    <location>
        <begin position="21"/>
        <end position="140"/>
    </location>
</feature>
<keyword evidence="2" id="KW-0472">Membrane</keyword>
<feature type="transmembrane region" description="Helical" evidence="2">
    <location>
        <begin position="21"/>
        <end position="41"/>
    </location>
</feature>
<evidence type="ECO:0000313" key="5">
    <source>
        <dbReference type="Proteomes" id="UP000612712"/>
    </source>
</evidence>
<feature type="region of interest" description="Disordered" evidence="1">
    <location>
        <begin position="169"/>
        <end position="231"/>
    </location>
</feature>
<dbReference type="Pfam" id="PF20177">
    <property type="entry name" value="DUF6542"/>
    <property type="match status" value="1"/>
</dbReference>
<accession>A0A8H9YDY0</accession>
<gene>
    <name evidence="4" type="ORF">FHU32_002095</name>
</gene>
<protein>
    <recommendedName>
        <fullName evidence="3">DUF6542 domain-containing protein</fullName>
    </recommendedName>
</protein>
<feature type="transmembrane region" description="Helical" evidence="2">
    <location>
        <begin position="47"/>
        <end position="68"/>
    </location>
</feature>
<name>A0A8H9YDY0_9CORY</name>
<feature type="transmembrane region" description="Helical" evidence="2">
    <location>
        <begin position="80"/>
        <end position="98"/>
    </location>
</feature>
<dbReference type="AlphaFoldDB" id="A0A8H9YDY0"/>
<reference evidence="4" key="1">
    <citation type="submission" date="2020-08" db="EMBL/GenBank/DDBJ databases">
        <title>Sequencing the genomes of 1000 actinobacteria strains.</title>
        <authorList>
            <person name="Klenk H.-P."/>
        </authorList>
    </citation>
    <scope>NUCLEOTIDE SEQUENCE</scope>
    <source>
        <strain evidence="4">DSM 20582</strain>
    </source>
</reference>
<keyword evidence="2" id="KW-1133">Transmembrane helix</keyword>
<keyword evidence="2" id="KW-0812">Transmembrane</keyword>
<evidence type="ECO:0000259" key="3">
    <source>
        <dbReference type="Pfam" id="PF20177"/>
    </source>
</evidence>
<evidence type="ECO:0000313" key="4">
    <source>
        <dbReference type="EMBL" id="MBB3116844.1"/>
    </source>
</evidence>